<dbReference type="InterPro" id="IPR040690">
    <property type="entry name" value="FtsX_ECD"/>
</dbReference>
<reference evidence="2" key="1">
    <citation type="submission" date="2021-01" db="EMBL/GenBank/DDBJ databases">
        <title>Whole genome shotgun sequence of Actinoplanes tereljensis NBRC 105297.</title>
        <authorList>
            <person name="Komaki H."/>
            <person name="Tamura T."/>
        </authorList>
    </citation>
    <scope>NUCLEOTIDE SEQUENCE</scope>
    <source>
        <strain evidence="2">NBRC 105297</strain>
    </source>
</reference>
<dbReference type="Gene3D" id="3.30.70.3040">
    <property type="match status" value="1"/>
</dbReference>
<keyword evidence="3" id="KW-1185">Reference proteome</keyword>
<organism evidence="2 3">
    <name type="scientific">Paractinoplanes tereljensis</name>
    <dbReference type="NCBI Taxonomy" id="571912"/>
    <lineage>
        <taxon>Bacteria</taxon>
        <taxon>Bacillati</taxon>
        <taxon>Actinomycetota</taxon>
        <taxon>Actinomycetes</taxon>
        <taxon>Micromonosporales</taxon>
        <taxon>Micromonosporaceae</taxon>
        <taxon>Paractinoplanes</taxon>
    </lineage>
</organism>
<dbReference type="Pfam" id="PF18075">
    <property type="entry name" value="FtsX_ECD"/>
    <property type="match status" value="1"/>
</dbReference>
<name>A0A919TVX7_9ACTN</name>
<gene>
    <name evidence="2" type="ORF">Ate02nite_51020</name>
</gene>
<accession>A0A919TVX7</accession>
<dbReference type="AlphaFoldDB" id="A0A919TVX7"/>
<evidence type="ECO:0000259" key="1">
    <source>
        <dbReference type="Pfam" id="PF18075"/>
    </source>
</evidence>
<evidence type="ECO:0000313" key="3">
    <source>
        <dbReference type="Proteomes" id="UP000623608"/>
    </source>
</evidence>
<dbReference type="EMBL" id="BOMY01000034">
    <property type="protein sequence ID" value="GIF22372.1"/>
    <property type="molecule type" value="Genomic_DNA"/>
</dbReference>
<feature type="domain" description="FtsX extracellular" evidence="1">
    <location>
        <begin position="27"/>
        <end position="119"/>
    </location>
</feature>
<evidence type="ECO:0000313" key="2">
    <source>
        <dbReference type="EMBL" id="GIF22372.1"/>
    </source>
</evidence>
<comment type="caution">
    <text evidence="2">The sequence shown here is derived from an EMBL/GenBank/DDBJ whole genome shotgun (WGS) entry which is preliminary data.</text>
</comment>
<proteinExistence type="predicted"/>
<sequence>MVLGVGAAGGALYLAGWRQPVVREFRVWAALKTDVTEPQKAAVRAELGRIPATDGVKYTSSAEAYARTKELMESQNMTAYLEGLDADSMPQSFELITTGTEFRCAQLAAVRALPGLSDVRVTMVPTGKRPGGPVAC</sequence>
<dbReference type="Proteomes" id="UP000623608">
    <property type="component" value="Unassembled WGS sequence"/>
</dbReference>
<protein>
    <recommendedName>
        <fullName evidence="1">FtsX extracellular domain-containing protein</fullName>
    </recommendedName>
</protein>